<reference evidence="1" key="1">
    <citation type="submission" date="2019-10" db="EMBL/GenBank/DDBJ databases">
        <authorList>
            <consortium name="DOE Joint Genome Institute"/>
            <person name="Kuo A."/>
            <person name="Miyauchi S."/>
            <person name="Kiss E."/>
            <person name="Drula E."/>
            <person name="Kohler A."/>
            <person name="Sanchez-Garcia M."/>
            <person name="Andreopoulos B."/>
            <person name="Barry K.W."/>
            <person name="Bonito G."/>
            <person name="Buee M."/>
            <person name="Carver A."/>
            <person name="Chen C."/>
            <person name="Cichocki N."/>
            <person name="Clum A."/>
            <person name="Culley D."/>
            <person name="Crous P.W."/>
            <person name="Fauchery L."/>
            <person name="Girlanda M."/>
            <person name="Hayes R."/>
            <person name="Keri Z."/>
            <person name="LaButti K."/>
            <person name="Lipzen A."/>
            <person name="Lombard V."/>
            <person name="Magnuson J."/>
            <person name="Maillard F."/>
            <person name="Morin E."/>
            <person name="Murat C."/>
            <person name="Nolan M."/>
            <person name="Ohm R."/>
            <person name="Pangilinan J."/>
            <person name="Pereira M."/>
            <person name="Perotto S."/>
            <person name="Peter M."/>
            <person name="Riley R."/>
            <person name="Sitrit Y."/>
            <person name="Stielow B."/>
            <person name="Szollosi G."/>
            <person name="Zifcakova L."/>
            <person name="Stursova M."/>
            <person name="Spatafora J.W."/>
            <person name="Tedersoo L."/>
            <person name="Vaario L.-M."/>
            <person name="Yamada A."/>
            <person name="Yan M."/>
            <person name="Wang P."/>
            <person name="Xu J."/>
            <person name="Bruns T."/>
            <person name="Baldrian P."/>
            <person name="Vilgalys R."/>
            <person name="Henrissat B."/>
            <person name="Grigoriev I.V."/>
            <person name="Hibbett D."/>
            <person name="Nagy L.G."/>
            <person name="Martin F.M."/>
        </authorList>
    </citation>
    <scope>NUCLEOTIDE SEQUENCE</scope>
    <source>
        <strain evidence="1">BED1</strain>
    </source>
</reference>
<protein>
    <submittedName>
        <fullName evidence="1">Uncharacterized protein</fullName>
    </submittedName>
</protein>
<organism evidence="1 2">
    <name type="scientific">Boletus edulis BED1</name>
    <dbReference type="NCBI Taxonomy" id="1328754"/>
    <lineage>
        <taxon>Eukaryota</taxon>
        <taxon>Fungi</taxon>
        <taxon>Dikarya</taxon>
        <taxon>Basidiomycota</taxon>
        <taxon>Agaricomycotina</taxon>
        <taxon>Agaricomycetes</taxon>
        <taxon>Agaricomycetidae</taxon>
        <taxon>Boletales</taxon>
        <taxon>Boletineae</taxon>
        <taxon>Boletaceae</taxon>
        <taxon>Boletoideae</taxon>
        <taxon>Boletus</taxon>
    </lineage>
</organism>
<dbReference type="AlphaFoldDB" id="A0AAD4BKY4"/>
<accession>A0AAD4BKY4</accession>
<sequence>MTITDHDVLQLTEGADAACADDACHLKLAVVTWLTDANPRLIAHDKTGRGLYNDATARLICPVEFDWDKAEYFLITAHSWPRFLYKDGRYDPANPAEGSFQGILLVKAVKLTFTSLSSVDEEDPVVPPGQGKRRRGERRMRMHIAGLLGMKKVATRAITYVAVQVSLQFALSSCGSWRLVDGLFNHMKFYDNIVSWFEDTRDVKEKKFVDELLWWWNK</sequence>
<evidence type="ECO:0000313" key="1">
    <source>
        <dbReference type="EMBL" id="KAF8433955.1"/>
    </source>
</evidence>
<dbReference type="Pfam" id="PF20414">
    <property type="entry name" value="DUF6698"/>
    <property type="match status" value="1"/>
</dbReference>
<comment type="caution">
    <text evidence="1">The sequence shown here is derived from an EMBL/GenBank/DDBJ whole genome shotgun (WGS) entry which is preliminary data.</text>
</comment>
<dbReference type="EMBL" id="WHUW01000031">
    <property type="protein sequence ID" value="KAF8433955.1"/>
    <property type="molecule type" value="Genomic_DNA"/>
</dbReference>
<proteinExistence type="predicted"/>
<keyword evidence="2" id="KW-1185">Reference proteome</keyword>
<evidence type="ECO:0000313" key="2">
    <source>
        <dbReference type="Proteomes" id="UP001194468"/>
    </source>
</evidence>
<reference evidence="1" key="2">
    <citation type="journal article" date="2020" name="Nat. Commun.">
        <title>Large-scale genome sequencing of mycorrhizal fungi provides insights into the early evolution of symbiotic traits.</title>
        <authorList>
            <person name="Miyauchi S."/>
            <person name="Kiss E."/>
            <person name="Kuo A."/>
            <person name="Drula E."/>
            <person name="Kohler A."/>
            <person name="Sanchez-Garcia M."/>
            <person name="Morin E."/>
            <person name="Andreopoulos B."/>
            <person name="Barry K.W."/>
            <person name="Bonito G."/>
            <person name="Buee M."/>
            <person name="Carver A."/>
            <person name="Chen C."/>
            <person name="Cichocki N."/>
            <person name="Clum A."/>
            <person name="Culley D."/>
            <person name="Crous P.W."/>
            <person name="Fauchery L."/>
            <person name="Girlanda M."/>
            <person name="Hayes R.D."/>
            <person name="Keri Z."/>
            <person name="LaButti K."/>
            <person name="Lipzen A."/>
            <person name="Lombard V."/>
            <person name="Magnuson J."/>
            <person name="Maillard F."/>
            <person name="Murat C."/>
            <person name="Nolan M."/>
            <person name="Ohm R.A."/>
            <person name="Pangilinan J."/>
            <person name="Pereira M.F."/>
            <person name="Perotto S."/>
            <person name="Peter M."/>
            <person name="Pfister S."/>
            <person name="Riley R."/>
            <person name="Sitrit Y."/>
            <person name="Stielow J.B."/>
            <person name="Szollosi G."/>
            <person name="Zifcakova L."/>
            <person name="Stursova M."/>
            <person name="Spatafora J.W."/>
            <person name="Tedersoo L."/>
            <person name="Vaario L.M."/>
            <person name="Yamada A."/>
            <person name="Yan M."/>
            <person name="Wang P."/>
            <person name="Xu J."/>
            <person name="Bruns T."/>
            <person name="Baldrian P."/>
            <person name="Vilgalys R."/>
            <person name="Dunand C."/>
            <person name="Henrissat B."/>
            <person name="Grigoriev I.V."/>
            <person name="Hibbett D."/>
            <person name="Nagy L.G."/>
            <person name="Martin F.M."/>
        </authorList>
    </citation>
    <scope>NUCLEOTIDE SEQUENCE</scope>
    <source>
        <strain evidence="1">BED1</strain>
    </source>
</reference>
<dbReference type="InterPro" id="IPR046521">
    <property type="entry name" value="DUF6698"/>
</dbReference>
<name>A0AAD4BKY4_BOLED</name>
<gene>
    <name evidence="1" type="ORF">L210DRAFT_3411216</name>
</gene>
<dbReference type="Proteomes" id="UP001194468">
    <property type="component" value="Unassembled WGS sequence"/>
</dbReference>